<proteinExistence type="inferred from homology"/>
<evidence type="ECO:0000256" key="15">
    <source>
        <dbReference type="ARBA" id="ARBA00048026"/>
    </source>
</evidence>
<accession>A0A8X8D1Q6</accession>
<dbReference type="EMBL" id="JAAWWB010000004">
    <property type="protein sequence ID" value="KAG6784116.1"/>
    <property type="molecule type" value="Genomic_DNA"/>
</dbReference>
<dbReference type="GO" id="GO:0009535">
    <property type="term" value="C:chloroplast thylakoid membrane"/>
    <property type="evidence" value="ECO:0007669"/>
    <property type="project" value="UniProtKB-SubCell"/>
</dbReference>
<comment type="subcellular location">
    <subcellularLocation>
        <location evidence="2">Plastid</location>
        <location evidence="2">Chloroplast thylakoid membrane</location>
        <topology evidence="2">Peripheral membrane protein</topology>
        <orientation evidence="2">Stromal side</orientation>
    </subcellularLocation>
</comment>
<feature type="transmembrane region" description="Helical" evidence="17">
    <location>
        <begin position="119"/>
        <end position="140"/>
    </location>
</feature>
<dbReference type="GO" id="GO:0048038">
    <property type="term" value="F:quinone binding"/>
    <property type="evidence" value="ECO:0007669"/>
    <property type="project" value="UniProtKB-KW"/>
</dbReference>
<dbReference type="InterPro" id="IPR018922">
    <property type="entry name" value="NdhM"/>
</dbReference>
<comment type="similarity">
    <text evidence="3">Belongs to the NDH complex subunit M family.</text>
</comment>
<comment type="subunit">
    <text evidence="4">Part of the chloroplast NDH complex, composed of a mixture of chloroplast and nucleus encoded subunits. Component of the NDH subcomplex A, at least composed of ndhH, ndhI, ndhJ, ndhK, ndhL, ndhM, ndhN and ndhO.</text>
</comment>
<evidence type="ECO:0000256" key="14">
    <source>
        <dbReference type="ARBA" id="ARBA00047726"/>
    </source>
</evidence>
<keyword evidence="11 17" id="KW-0472">Membrane</keyword>
<keyword evidence="6" id="KW-0874">Quinone</keyword>
<evidence type="ECO:0000256" key="3">
    <source>
        <dbReference type="ARBA" id="ARBA00009484"/>
    </source>
</evidence>
<dbReference type="AlphaFoldDB" id="A0A8X8D1Q6"/>
<sequence>MSRKVSVKFNFWNTDENRESIPVLLAEPRALCKKRYWYQSWLLNVRHFQARNEIILSLCIAEGNEKIQIMPCATLYASFGACSSQNQERKKVEGGKNDQLKCFERPKSTVANGHYRIRFLAMAATSSYIAGAKFSMLGWLGGRRELRRRRLISVSAQQQAEVQGSQEVDAQEEKELEQEKVKQPTQPRPVEPQVNVKSKNMSREYGGQWLSSVTRHGAPLTEYTLRLIGSDIEHYIGSCCMMEKEIKYNMNARVLNFSMGKPRILFNNDGQLEDVHS</sequence>
<evidence type="ECO:0000256" key="10">
    <source>
        <dbReference type="ARBA" id="ARBA00023027"/>
    </source>
</evidence>
<comment type="caution">
    <text evidence="18">The sequence shown here is derived from an EMBL/GenBank/DDBJ whole genome shotgun (WGS) entry which is preliminary data.</text>
</comment>
<evidence type="ECO:0000256" key="2">
    <source>
        <dbReference type="ARBA" id="ARBA00004185"/>
    </source>
</evidence>
<evidence type="ECO:0000256" key="4">
    <source>
        <dbReference type="ARBA" id="ARBA00011851"/>
    </source>
</evidence>
<gene>
    <name evidence="18" type="ORF">POTOM_009801</name>
</gene>
<dbReference type="OrthoDB" id="2013483at2759"/>
<keyword evidence="19" id="KW-1185">Reference proteome</keyword>
<name>A0A8X8D1Q6_POPTO</name>
<dbReference type="Pfam" id="PF10664">
    <property type="entry name" value="NdhM"/>
    <property type="match status" value="1"/>
</dbReference>
<evidence type="ECO:0000313" key="18">
    <source>
        <dbReference type="EMBL" id="KAG6784116.1"/>
    </source>
</evidence>
<protein>
    <recommendedName>
        <fullName evidence="5">NAD(P)H-quinone oxidoreductase subunit M, chloroplastic</fullName>
    </recommendedName>
    <alternativeName>
        <fullName evidence="13">NAD(P)H dehydrogenase subunit M</fullName>
    </alternativeName>
    <alternativeName>
        <fullName evidence="12">NADH-plastoquinone oxidoreductase subunit M</fullName>
    </alternativeName>
</protein>
<evidence type="ECO:0000256" key="8">
    <source>
        <dbReference type="ARBA" id="ARBA00022957"/>
    </source>
</evidence>
<dbReference type="GO" id="GO:0016655">
    <property type="term" value="F:oxidoreductase activity, acting on NAD(P)H, quinone or similar compound as acceptor"/>
    <property type="evidence" value="ECO:0007669"/>
    <property type="project" value="InterPro"/>
</dbReference>
<dbReference type="PANTHER" id="PTHR36900">
    <property type="entry name" value="NAD(P)H-QUINONE OXIDOREDUCTASE SUBUNIT M, CHLOROPLASTIC"/>
    <property type="match status" value="1"/>
</dbReference>
<evidence type="ECO:0000256" key="5">
    <source>
        <dbReference type="ARBA" id="ARBA00017454"/>
    </source>
</evidence>
<keyword evidence="7" id="KW-0521">NADP</keyword>
<keyword evidence="17" id="KW-1133">Transmembrane helix</keyword>
<evidence type="ECO:0000256" key="16">
    <source>
        <dbReference type="SAM" id="MobiDB-lite"/>
    </source>
</evidence>
<evidence type="ECO:0000256" key="9">
    <source>
        <dbReference type="ARBA" id="ARBA00022967"/>
    </source>
</evidence>
<evidence type="ECO:0000256" key="17">
    <source>
        <dbReference type="SAM" id="Phobius"/>
    </source>
</evidence>
<keyword evidence="9" id="KW-1278">Translocase</keyword>
<reference evidence="18" key="1">
    <citation type="journal article" date="2020" name="bioRxiv">
        <title>Hybrid origin of Populus tomentosa Carr. identified through genome sequencing and phylogenomic analysis.</title>
        <authorList>
            <person name="An X."/>
            <person name="Gao K."/>
            <person name="Chen Z."/>
            <person name="Li J."/>
            <person name="Yang X."/>
            <person name="Yang X."/>
            <person name="Zhou J."/>
            <person name="Guo T."/>
            <person name="Zhao T."/>
            <person name="Huang S."/>
            <person name="Miao D."/>
            <person name="Khan W.U."/>
            <person name="Rao P."/>
            <person name="Ye M."/>
            <person name="Lei B."/>
            <person name="Liao W."/>
            <person name="Wang J."/>
            <person name="Ji L."/>
            <person name="Li Y."/>
            <person name="Guo B."/>
            <person name="Mustafa N.S."/>
            <person name="Li S."/>
            <person name="Yun Q."/>
            <person name="Keller S.R."/>
            <person name="Mao J."/>
            <person name="Zhang R."/>
            <person name="Strauss S.H."/>
        </authorList>
    </citation>
    <scope>NUCLEOTIDE SEQUENCE</scope>
    <source>
        <strain evidence="18">GM15</strain>
        <tissue evidence="18">Leaf</tissue>
    </source>
</reference>
<evidence type="ECO:0000256" key="1">
    <source>
        <dbReference type="ARBA" id="ARBA00004059"/>
    </source>
</evidence>
<evidence type="ECO:0000256" key="13">
    <source>
        <dbReference type="ARBA" id="ARBA00031769"/>
    </source>
</evidence>
<keyword evidence="17" id="KW-0812">Transmembrane</keyword>
<evidence type="ECO:0000313" key="19">
    <source>
        <dbReference type="Proteomes" id="UP000886885"/>
    </source>
</evidence>
<evidence type="ECO:0000256" key="6">
    <source>
        <dbReference type="ARBA" id="ARBA00022719"/>
    </source>
</evidence>
<evidence type="ECO:0000256" key="7">
    <source>
        <dbReference type="ARBA" id="ARBA00022857"/>
    </source>
</evidence>
<feature type="compositionally biased region" description="Basic and acidic residues" evidence="16">
    <location>
        <begin position="171"/>
        <end position="182"/>
    </location>
</feature>
<comment type="catalytic activity">
    <reaction evidence="15">
        <text>a plastoquinone + NADH + (n+1) H(+)(in) = a plastoquinol + NAD(+) + n H(+)(out)</text>
        <dbReference type="Rhea" id="RHEA:42608"/>
        <dbReference type="Rhea" id="RHEA-COMP:9561"/>
        <dbReference type="Rhea" id="RHEA-COMP:9562"/>
        <dbReference type="ChEBI" id="CHEBI:15378"/>
        <dbReference type="ChEBI" id="CHEBI:17757"/>
        <dbReference type="ChEBI" id="CHEBI:57540"/>
        <dbReference type="ChEBI" id="CHEBI:57945"/>
        <dbReference type="ChEBI" id="CHEBI:62192"/>
    </reaction>
</comment>
<comment type="catalytic activity">
    <reaction evidence="14">
        <text>a plastoquinone + NADPH + (n+1) H(+)(in) = a plastoquinol + NADP(+) + n H(+)(out)</text>
        <dbReference type="Rhea" id="RHEA:42612"/>
        <dbReference type="Rhea" id="RHEA-COMP:9561"/>
        <dbReference type="Rhea" id="RHEA-COMP:9562"/>
        <dbReference type="ChEBI" id="CHEBI:15378"/>
        <dbReference type="ChEBI" id="CHEBI:17757"/>
        <dbReference type="ChEBI" id="CHEBI:57783"/>
        <dbReference type="ChEBI" id="CHEBI:58349"/>
        <dbReference type="ChEBI" id="CHEBI:62192"/>
    </reaction>
</comment>
<evidence type="ECO:0000256" key="12">
    <source>
        <dbReference type="ARBA" id="ARBA00029860"/>
    </source>
</evidence>
<comment type="function">
    <text evidence="1">NDH shuttles electrons from NAD(P)H:plastoquinone, via FMN and iron-sulfur (Fe-S) centers, to quinones in the photosynthetic chain and possibly in a chloroplast respiratory chain. The immediate electron acceptor for the enzyme in this species is believed to be plastoquinone. Couples the redox reaction to proton translocation, and thus conserves the redox energy in a proton gradient.</text>
</comment>
<keyword evidence="8" id="KW-0618">Plastoquinone</keyword>
<dbReference type="Proteomes" id="UP000886885">
    <property type="component" value="Chromosome 2D"/>
</dbReference>
<dbReference type="PANTHER" id="PTHR36900:SF1">
    <property type="entry name" value="NAD(P)H-QUINONE OXIDOREDUCTASE SUBUNIT M, CHLOROPLASTIC"/>
    <property type="match status" value="1"/>
</dbReference>
<keyword evidence="10" id="KW-0520">NAD</keyword>
<organism evidence="18 19">
    <name type="scientific">Populus tomentosa</name>
    <name type="common">Chinese white poplar</name>
    <dbReference type="NCBI Taxonomy" id="118781"/>
    <lineage>
        <taxon>Eukaryota</taxon>
        <taxon>Viridiplantae</taxon>
        <taxon>Streptophyta</taxon>
        <taxon>Embryophyta</taxon>
        <taxon>Tracheophyta</taxon>
        <taxon>Spermatophyta</taxon>
        <taxon>Magnoliopsida</taxon>
        <taxon>eudicotyledons</taxon>
        <taxon>Gunneridae</taxon>
        <taxon>Pentapetalae</taxon>
        <taxon>rosids</taxon>
        <taxon>fabids</taxon>
        <taxon>Malpighiales</taxon>
        <taxon>Salicaceae</taxon>
        <taxon>Saliceae</taxon>
        <taxon>Populus</taxon>
    </lineage>
</organism>
<evidence type="ECO:0000256" key="11">
    <source>
        <dbReference type="ARBA" id="ARBA00023136"/>
    </source>
</evidence>
<feature type="region of interest" description="Disordered" evidence="16">
    <location>
        <begin position="162"/>
        <end position="192"/>
    </location>
</feature>